<dbReference type="Pfam" id="PF04149">
    <property type="entry name" value="DUF397"/>
    <property type="match status" value="1"/>
</dbReference>
<dbReference type="RefSeq" id="WP_067364162.1">
    <property type="nucleotide sequence ID" value="NZ_JBIUBN010000005.1"/>
</dbReference>
<organism evidence="2 3">
    <name type="scientific">Micromonospora rosaria</name>
    <dbReference type="NCBI Taxonomy" id="47874"/>
    <lineage>
        <taxon>Bacteria</taxon>
        <taxon>Bacillati</taxon>
        <taxon>Actinomycetota</taxon>
        <taxon>Actinomycetes</taxon>
        <taxon>Micromonosporales</taxon>
        <taxon>Micromonosporaceae</taxon>
        <taxon>Micromonospora</taxon>
    </lineage>
</organism>
<evidence type="ECO:0000259" key="1">
    <source>
        <dbReference type="Pfam" id="PF04149"/>
    </source>
</evidence>
<sequence>MTGATWRKSTRSGNGECVEVAVDLPGGVAVRDSKDPHGPVLAFTPGTWRTFVAATRRP</sequence>
<accession>A0A136PUL6</accession>
<dbReference type="InterPro" id="IPR007278">
    <property type="entry name" value="DUF397"/>
</dbReference>
<keyword evidence="3" id="KW-1185">Reference proteome</keyword>
<feature type="domain" description="DUF397" evidence="1">
    <location>
        <begin position="4"/>
        <end position="56"/>
    </location>
</feature>
<dbReference type="EMBL" id="LRQV01000032">
    <property type="protein sequence ID" value="KXK61846.1"/>
    <property type="molecule type" value="Genomic_DNA"/>
</dbReference>
<dbReference type="OrthoDB" id="4299240at2"/>
<dbReference type="AlphaFoldDB" id="A0A136PUL6"/>
<evidence type="ECO:0000313" key="2">
    <source>
        <dbReference type="EMBL" id="KXK61846.1"/>
    </source>
</evidence>
<gene>
    <name evidence="2" type="ORF">AWW66_11650</name>
</gene>
<proteinExistence type="predicted"/>
<reference evidence="2 3" key="1">
    <citation type="submission" date="2016-01" db="EMBL/GenBank/DDBJ databases">
        <title>Whole genome sequence and analysis of Micromonospora rosaria DSM 803, which can produce antibacterial substance rosamicin.</title>
        <authorList>
            <person name="Yang H."/>
            <person name="He X."/>
            <person name="Zhu D."/>
        </authorList>
    </citation>
    <scope>NUCLEOTIDE SEQUENCE [LARGE SCALE GENOMIC DNA]</scope>
    <source>
        <strain evidence="2 3">DSM 803</strain>
    </source>
</reference>
<evidence type="ECO:0000313" key="3">
    <source>
        <dbReference type="Proteomes" id="UP000070620"/>
    </source>
</evidence>
<name>A0A136PUL6_9ACTN</name>
<dbReference type="Proteomes" id="UP000070620">
    <property type="component" value="Unassembled WGS sequence"/>
</dbReference>
<protein>
    <submittedName>
        <fullName evidence="2">DUF397 domain-containing protein</fullName>
    </submittedName>
</protein>
<comment type="caution">
    <text evidence="2">The sequence shown here is derived from an EMBL/GenBank/DDBJ whole genome shotgun (WGS) entry which is preliminary data.</text>
</comment>